<evidence type="ECO:0000256" key="1">
    <source>
        <dbReference type="ARBA" id="ARBA00022723"/>
    </source>
</evidence>
<evidence type="ECO:0000313" key="6">
    <source>
        <dbReference type="EMBL" id="KAK2556108.1"/>
    </source>
</evidence>
<reference evidence="6" key="2">
    <citation type="journal article" date="2023" name="Science">
        <title>Genomic signatures of disease resistance in endangered staghorn corals.</title>
        <authorList>
            <person name="Vollmer S.V."/>
            <person name="Selwyn J.D."/>
            <person name="Despard B.A."/>
            <person name="Roesel C.L."/>
        </authorList>
    </citation>
    <scope>NUCLEOTIDE SEQUENCE</scope>
    <source>
        <strain evidence="6">K2</strain>
    </source>
</reference>
<dbReference type="InterPro" id="IPR027417">
    <property type="entry name" value="P-loop_NTPase"/>
</dbReference>
<dbReference type="InterPro" id="IPR006073">
    <property type="entry name" value="GTP-bd"/>
</dbReference>
<dbReference type="Pfam" id="PF01926">
    <property type="entry name" value="MMR_HSR1"/>
    <property type="match status" value="1"/>
</dbReference>
<dbReference type="EMBL" id="JARQWQ010000058">
    <property type="protein sequence ID" value="KAK2556108.1"/>
    <property type="molecule type" value="Genomic_DNA"/>
</dbReference>
<keyword evidence="1" id="KW-0479">Metal-binding</keyword>
<keyword evidence="3" id="KW-0460">Magnesium</keyword>
<evidence type="ECO:0000259" key="5">
    <source>
        <dbReference type="PROSITE" id="PS51706"/>
    </source>
</evidence>
<protein>
    <submittedName>
        <fullName evidence="6">GTP-binding protein EngB</fullName>
    </submittedName>
</protein>
<evidence type="ECO:0000256" key="4">
    <source>
        <dbReference type="ARBA" id="ARBA00023134"/>
    </source>
</evidence>
<keyword evidence="4" id="KW-0342">GTP-binding</keyword>
<sequence length="155" mass="16967">MIVGALKVTSCETSNYCQKVATLAKESDSVFDPTANILARADKEFQFLGLKAALQGSFLKTKDTISPRLPEVAFIGRTSVGKSSLINALLNQTKLAKTSKIPGHTRLVNFYNVASKFYLVDLPGYGYVQGLTNDRGTQHFVKVAESYLKERAGKE</sequence>
<name>A0AAD9Q7L2_ACRCE</name>
<dbReference type="SUPFAM" id="SSF52540">
    <property type="entry name" value="P-loop containing nucleoside triphosphate hydrolases"/>
    <property type="match status" value="1"/>
</dbReference>
<dbReference type="GO" id="GO:0046872">
    <property type="term" value="F:metal ion binding"/>
    <property type="evidence" value="ECO:0007669"/>
    <property type="project" value="UniProtKB-KW"/>
</dbReference>
<dbReference type="PANTHER" id="PTHR11649:SF13">
    <property type="entry name" value="ENGB-TYPE G DOMAIN-CONTAINING PROTEIN"/>
    <property type="match status" value="1"/>
</dbReference>
<feature type="domain" description="EngB-type G" evidence="5">
    <location>
        <begin position="68"/>
        <end position="155"/>
    </location>
</feature>
<reference evidence="6" key="1">
    <citation type="journal article" date="2023" name="G3 (Bethesda)">
        <title>Whole genome assembly and annotation of the endangered Caribbean coral Acropora cervicornis.</title>
        <authorList>
            <person name="Selwyn J.D."/>
            <person name="Vollmer S.V."/>
        </authorList>
    </citation>
    <scope>NUCLEOTIDE SEQUENCE</scope>
    <source>
        <strain evidence="6">K2</strain>
    </source>
</reference>
<comment type="caution">
    <text evidence="6">The sequence shown here is derived from an EMBL/GenBank/DDBJ whole genome shotgun (WGS) entry which is preliminary data.</text>
</comment>
<keyword evidence="2" id="KW-0547">Nucleotide-binding</keyword>
<dbReference type="AlphaFoldDB" id="A0AAD9Q7L2"/>
<evidence type="ECO:0000313" key="7">
    <source>
        <dbReference type="Proteomes" id="UP001249851"/>
    </source>
</evidence>
<dbReference type="Gene3D" id="3.40.50.300">
    <property type="entry name" value="P-loop containing nucleotide triphosphate hydrolases"/>
    <property type="match status" value="1"/>
</dbReference>
<evidence type="ECO:0000256" key="2">
    <source>
        <dbReference type="ARBA" id="ARBA00022741"/>
    </source>
</evidence>
<keyword evidence="7" id="KW-1185">Reference proteome</keyword>
<evidence type="ECO:0000256" key="3">
    <source>
        <dbReference type="ARBA" id="ARBA00022842"/>
    </source>
</evidence>
<organism evidence="6 7">
    <name type="scientific">Acropora cervicornis</name>
    <name type="common">Staghorn coral</name>
    <dbReference type="NCBI Taxonomy" id="6130"/>
    <lineage>
        <taxon>Eukaryota</taxon>
        <taxon>Metazoa</taxon>
        <taxon>Cnidaria</taxon>
        <taxon>Anthozoa</taxon>
        <taxon>Hexacorallia</taxon>
        <taxon>Scleractinia</taxon>
        <taxon>Astrocoeniina</taxon>
        <taxon>Acroporidae</taxon>
        <taxon>Acropora</taxon>
    </lineage>
</organism>
<gene>
    <name evidence="6" type="ORF">P5673_022133</name>
</gene>
<accession>A0AAD9Q7L2</accession>
<dbReference type="Proteomes" id="UP001249851">
    <property type="component" value="Unassembled WGS sequence"/>
</dbReference>
<dbReference type="InterPro" id="IPR030393">
    <property type="entry name" value="G_ENGB_dom"/>
</dbReference>
<dbReference type="PROSITE" id="PS51706">
    <property type="entry name" value="G_ENGB"/>
    <property type="match status" value="1"/>
</dbReference>
<dbReference type="GO" id="GO:0005525">
    <property type="term" value="F:GTP binding"/>
    <property type="evidence" value="ECO:0007669"/>
    <property type="project" value="UniProtKB-KW"/>
</dbReference>
<proteinExistence type="predicted"/>
<dbReference type="PANTHER" id="PTHR11649">
    <property type="entry name" value="MSS1/TRME-RELATED GTP-BINDING PROTEIN"/>
    <property type="match status" value="1"/>
</dbReference>